<evidence type="ECO:0000313" key="1">
    <source>
        <dbReference type="EMBL" id="BCG45175.1"/>
    </source>
</evidence>
<proteinExistence type="predicted"/>
<protein>
    <submittedName>
        <fullName evidence="1">Putative ribonucleotide reductase A subunit</fullName>
    </submittedName>
</protein>
<accession>A0A6J4EG85</accession>
<dbReference type="KEGG" id="vg:62682364"/>
<organism evidence="1 2">
    <name type="scientific">Salmonella phage SAP012</name>
    <dbReference type="NCBI Taxonomy" id="2742114"/>
    <lineage>
        <taxon>Viruses</taxon>
        <taxon>Duplodnaviria</taxon>
        <taxon>Heunggongvirae</taxon>
        <taxon>Uroviricota</taxon>
        <taxon>Caudoviricetes</taxon>
        <taxon>Casjensviridae</taxon>
        <taxon>Zhonglingvirus</taxon>
        <taxon>Zhonglingvirus SAP012</taxon>
    </lineage>
</organism>
<dbReference type="Proteomes" id="UP000505247">
    <property type="component" value="Segment"/>
</dbReference>
<name>A0A6J4EG85_9CAUD</name>
<evidence type="ECO:0000313" key="2">
    <source>
        <dbReference type="Proteomes" id="UP000505247"/>
    </source>
</evidence>
<sequence>MKLFTHQYSTGTGAQVNAPSDYIAKVAIVNSDTFCETITLADGDRYVFGFWLNIHKKQIAVFKPSDLMIEAWKRSHGGLLTALMPNAGGRDADKVRFVASMRDPSSGHGFSWQAVAGDTMKADFIAFLIDQMGAEYADDIKKHFHA</sequence>
<keyword evidence="2" id="KW-1185">Reference proteome</keyword>
<reference evidence="1 2" key="1">
    <citation type="submission" date="2020-06" db="EMBL/GenBank/DDBJ databases">
        <title>Complete Genome Sequence of Salmonella phage SAP012.</title>
        <authorList>
            <person name="Shahin K."/>
            <person name="Soleimani-Delfan A."/>
            <person name="Barazandeh M."/>
            <person name="Komijani Majid."/>
            <person name="Bao H."/>
            <person name="Zhang L."/>
            <person name="Wang R."/>
        </authorList>
    </citation>
    <scope>NUCLEOTIDE SEQUENCE [LARGE SCALE GENOMIC DNA]</scope>
</reference>
<dbReference type="EMBL" id="LC553736">
    <property type="protein sequence ID" value="BCG45175.1"/>
    <property type="molecule type" value="Genomic_DNA"/>
</dbReference>
<dbReference type="RefSeq" id="YP_009999732.1">
    <property type="nucleotide sequence ID" value="NC_053008.1"/>
</dbReference>
<dbReference type="GeneID" id="62682364"/>